<proteinExistence type="predicted"/>
<dbReference type="CDD" id="cd03442">
    <property type="entry name" value="BFIT_BACH"/>
    <property type="match status" value="2"/>
</dbReference>
<keyword evidence="6" id="KW-1185">Reference proteome</keyword>
<dbReference type="InterPro" id="IPR033120">
    <property type="entry name" value="HOTDOG_ACOT"/>
</dbReference>
<organism evidence="5 6">
    <name type="scientific">Rhodotorula mucilaginosa</name>
    <name type="common">Yeast</name>
    <name type="synonym">Rhodotorula rubra</name>
    <dbReference type="NCBI Taxonomy" id="5537"/>
    <lineage>
        <taxon>Eukaryota</taxon>
        <taxon>Fungi</taxon>
        <taxon>Dikarya</taxon>
        <taxon>Basidiomycota</taxon>
        <taxon>Pucciniomycotina</taxon>
        <taxon>Microbotryomycetes</taxon>
        <taxon>Sporidiobolales</taxon>
        <taxon>Sporidiobolaceae</taxon>
        <taxon>Rhodotorula</taxon>
    </lineage>
</organism>
<sequence length="583" mass="64525">MLLVWAFLLAQWGLTLLSLRLQSTRTATSFPLWPAVIALHLQLHSNNPWRDADWLAALIPILLSAVSEMLFRKAYADRLAALQADPAPPREAPSVSYRYKLSPIECDQHGRVYGGELLKLVDVSAGLVAAKHARGPCLTISVDRVIFLQEIRVGDVISISSAVNRAWGRTEKSEIPAALSSMEIGVRVMRQSRDDPALGPETYCCHAYLTFVAKPTLPPSPTFFLLGWTDQLGLTAPPAPRKAQLPGVRPVSLLARKRYLLAGRRRAHRLQRAKEHDALNASFREALFRLEKDRQDAADLAARANEADQARLLHSLQLEILTEAYLRQSPDVRVEGDEVVGEIEGFVEPVRVKKSDIEAEIQRKEHGGWHQVALSDRGRSGSSSNKDLAGVVSTARKNRGSETATTVAPIDFADTLSLCLWIVRPQHCNSKSVLFGGTLMRWVEEVSTIAARRVSPNVSWASAGIDSLTFKVSALPGWVVYVRAAVLKVYDSSVEIAAVVTCEDRNSHTPGTKHVSESFFTMVAVDPDTGRPLKGALRQVRLPPGPITEMAESAERRREDRLLEKRVLQRYGRTSLLPIPYSF</sequence>
<dbReference type="InterPro" id="IPR040170">
    <property type="entry name" value="Cytosol_ACT"/>
</dbReference>
<dbReference type="AlphaFoldDB" id="A0A9P6WAI9"/>
<comment type="caution">
    <text evidence="5">The sequence shown here is derived from an EMBL/GenBank/DDBJ whole genome shotgun (WGS) entry which is preliminary data.</text>
</comment>
<evidence type="ECO:0000256" key="2">
    <source>
        <dbReference type="SAM" id="MobiDB-lite"/>
    </source>
</evidence>
<keyword evidence="1" id="KW-0378">Hydrolase</keyword>
<gene>
    <name evidence="5" type="primary">ACOT12</name>
    <name evidence="5" type="ORF">C6P46_002676</name>
</gene>
<feature type="domain" description="HotDog ACOT-type" evidence="4">
    <location>
        <begin position="91"/>
        <end position="217"/>
    </location>
</feature>
<name>A0A9P6WAI9_RHOMI</name>
<dbReference type="GO" id="GO:0052816">
    <property type="term" value="F:long-chain fatty acyl-CoA hydrolase activity"/>
    <property type="evidence" value="ECO:0007669"/>
    <property type="project" value="TreeGrafter"/>
</dbReference>
<evidence type="ECO:0000313" key="5">
    <source>
        <dbReference type="EMBL" id="KAG0667264.1"/>
    </source>
</evidence>
<keyword evidence="3" id="KW-0732">Signal</keyword>
<dbReference type="Gene3D" id="3.10.129.10">
    <property type="entry name" value="Hotdog Thioesterase"/>
    <property type="match status" value="2"/>
</dbReference>
<dbReference type="GO" id="GO:0005829">
    <property type="term" value="C:cytosol"/>
    <property type="evidence" value="ECO:0007669"/>
    <property type="project" value="TreeGrafter"/>
</dbReference>
<dbReference type="OrthoDB" id="3184331at2759"/>
<feature type="chain" id="PRO_5040203470" evidence="3">
    <location>
        <begin position="18"/>
        <end position="583"/>
    </location>
</feature>
<evidence type="ECO:0000259" key="4">
    <source>
        <dbReference type="PROSITE" id="PS51770"/>
    </source>
</evidence>
<feature type="signal peptide" evidence="3">
    <location>
        <begin position="1"/>
        <end position="17"/>
    </location>
</feature>
<dbReference type="EMBL" id="PUHQ01000002">
    <property type="protein sequence ID" value="KAG0667264.1"/>
    <property type="molecule type" value="Genomic_DNA"/>
</dbReference>
<dbReference type="PANTHER" id="PTHR11049">
    <property type="entry name" value="ACYL COENZYME A THIOESTER HYDROLASE"/>
    <property type="match status" value="1"/>
</dbReference>
<protein>
    <submittedName>
        <fullName evidence="5">Acyl-coenzyme A thioesterase 12</fullName>
    </submittedName>
</protein>
<dbReference type="Proteomes" id="UP000777482">
    <property type="component" value="Unassembled WGS sequence"/>
</dbReference>
<dbReference type="GO" id="GO:0006637">
    <property type="term" value="P:acyl-CoA metabolic process"/>
    <property type="evidence" value="ECO:0007669"/>
    <property type="project" value="TreeGrafter"/>
</dbReference>
<dbReference type="SUPFAM" id="SSF54637">
    <property type="entry name" value="Thioesterase/thiol ester dehydrase-isomerase"/>
    <property type="match status" value="2"/>
</dbReference>
<dbReference type="InterPro" id="IPR029069">
    <property type="entry name" value="HotDog_dom_sf"/>
</dbReference>
<evidence type="ECO:0000313" key="6">
    <source>
        <dbReference type="Proteomes" id="UP000777482"/>
    </source>
</evidence>
<accession>A0A9P6WAI9</accession>
<evidence type="ECO:0000256" key="3">
    <source>
        <dbReference type="SAM" id="SignalP"/>
    </source>
</evidence>
<evidence type="ECO:0000256" key="1">
    <source>
        <dbReference type="ARBA" id="ARBA00022801"/>
    </source>
</evidence>
<dbReference type="InterPro" id="IPR006683">
    <property type="entry name" value="Thioestr_dom"/>
</dbReference>
<feature type="region of interest" description="Disordered" evidence="2">
    <location>
        <begin position="370"/>
        <end position="395"/>
    </location>
</feature>
<feature type="domain" description="HotDog ACOT-type" evidence="4">
    <location>
        <begin position="413"/>
        <end position="528"/>
    </location>
</feature>
<dbReference type="PROSITE" id="PS51770">
    <property type="entry name" value="HOTDOG_ACOT"/>
    <property type="match status" value="2"/>
</dbReference>
<dbReference type="PANTHER" id="PTHR11049:SF16">
    <property type="entry name" value="PROTEIN VDLD"/>
    <property type="match status" value="1"/>
</dbReference>
<dbReference type="Pfam" id="PF03061">
    <property type="entry name" value="4HBT"/>
    <property type="match status" value="2"/>
</dbReference>
<reference evidence="5 6" key="1">
    <citation type="submission" date="2020-11" db="EMBL/GenBank/DDBJ databases">
        <title>Kefir isolates.</title>
        <authorList>
            <person name="Marcisauskas S."/>
            <person name="Kim Y."/>
            <person name="Blasche S."/>
        </authorList>
    </citation>
    <scope>NUCLEOTIDE SEQUENCE [LARGE SCALE GENOMIC DNA]</scope>
    <source>
        <strain evidence="5 6">KR</strain>
    </source>
</reference>